<keyword evidence="2" id="KW-0812">Transmembrane</keyword>
<protein>
    <submittedName>
        <fullName evidence="3">Uncharacterized protein</fullName>
    </submittedName>
</protein>
<evidence type="ECO:0000313" key="4">
    <source>
        <dbReference type="Proteomes" id="UP000012073"/>
    </source>
</evidence>
<feature type="compositionally biased region" description="Polar residues" evidence="1">
    <location>
        <begin position="16"/>
        <end position="27"/>
    </location>
</feature>
<dbReference type="AlphaFoldDB" id="R7Q7Q1"/>
<accession>R7Q7Q1</accession>
<dbReference type="KEGG" id="ccp:CHC_T00002190001"/>
<proteinExistence type="predicted"/>
<organism evidence="3 4">
    <name type="scientific">Chondrus crispus</name>
    <name type="common">Carrageen Irish moss</name>
    <name type="synonym">Polymorpha crispa</name>
    <dbReference type="NCBI Taxonomy" id="2769"/>
    <lineage>
        <taxon>Eukaryota</taxon>
        <taxon>Rhodophyta</taxon>
        <taxon>Florideophyceae</taxon>
        <taxon>Rhodymeniophycidae</taxon>
        <taxon>Gigartinales</taxon>
        <taxon>Gigartinaceae</taxon>
        <taxon>Chondrus</taxon>
    </lineage>
</organism>
<feature type="compositionally biased region" description="Low complexity" evidence="1">
    <location>
        <begin position="50"/>
        <end position="60"/>
    </location>
</feature>
<name>R7Q7Q1_CHOCR</name>
<reference evidence="4" key="1">
    <citation type="journal article" date="2013" name="Proc. Natl. Acad. Sci. U.S.A.">
        <title>Genome structure and metabolic features in the red seaweed Chondrus crispus shed light on evolution of the Archaeplastida.</title>
        <authorList>
            <person name="Collen J."/>
            <person name="Porcel B."/>
            <person name="Carre W."/>
            <person name="Ball S.G."/>
            <person name="Chaparro C."/>
            <person name="Tonon T."/>
            <person name="Barbeyron T."/>
            <person name="Michel G."/>
            <person name="Noel B."/>
            <person name="Valentin K."/>
            <person name="Elias M."/>
            <person name="Artiguenave F."/>
            <person name="Arun A."/>
            <person name="Aury J.M."/>
            <person name="Barbosa-Neto J.F."/>
            <person name="Bothwell J.H."/>
            <person name="Bouget F.Y."/>
            <person name="Brillet L."/>
            <person name="Cabello-Hurtado F."/>
            <person name="Capella-Gutierrez S."/>
            <person name="Charrier B."/>
            <person name="Cladiere L."/>
            <person name="Cock J.M."/>
            <person name="Coelho S.M."/>
            <person name="Colleoni C."/>
            <person name="Czjzek M."/>
            <person name="Da Silva C."/>
            <person name="Delage L."/>
            <person name="Denoeud F."/>
            <person name="Deschamps P."/>
            <person name="Dittami S.M."/>
            <person name="Gabaldon T."/>
            <person name="Gachon C.M."/>
            <person name="Groisillier A."/>
            <person name="Herve C."/>
            <person name="Jabbari K."/>
            <person name="Katinka M."/>
            <person name="Kloareg B."/>
            <person name="Kowalczyk N."/>
            <person name="Labadie K."/>
            <person name="Leblanc C."/>
            <person name="Lopez P.J."/>
            <person name="McLachlan D.H."/>
            <person name="Meslet-Cladiere L."/>
            <person name="Moustafa A."/>
            <person name="Nehr Z."/>
            <person name="Nyvall Collen P."/>
            <person name="Panaud O."/>
            <person name="Partensky F."/>
            <person name="Poulain J."/>
            <person name="Rensing S.A."/>
            <person name="Rousvoal S."/>
            <person name="Samson G."/>
            <person name="Symeonidi A."/>
            <person name="Weissenbach J."/>
            <person name="Zambounis A."/>
            <person name="Wincker P."/>
            <person name="Boyen C."/>
        </authorList>
    </citation>
    <scope>NUCLEOTIDE SEQUENCE [LARGE SCALE GENOMIC DNA]</scope>
    <source>
        <strain evidence="4">cv. Stackhouse</strain>
    </source>
</reference>
<gene>
    <name evidence="3" type="ORF">CHC_T00002190001</name>
</gene>
<dbReference type="RefSeq" id="XP_005713219.1">
    <property type="nucleotide sequence ID" value="XM_005713162.1"/>
</dbReference>
<dbReference type="Gramene" id="CDF33416">
    <property type="protein sequence ID" value="CDF33416"/>
    <property type="gene ID" value="CHC_T00002190001"/>
</dbReference>
<keyword evidence="2" id="KW-1133">Transmembrane helix</keyword>
<keyword evidence="4" id="KW-1185">Reference proteome</keyword>
<feature type="region of interest" description="Disordered" evidence="1">
    <location>
        <begin position="1"/>
        <end position="67"/>
    </location>
</feature>
<dbReference type="GeneID" id="17320936"/>
<keyword evidence="2" id="KW-0472">Membrane</keyword>
<evidence type="ECO:0000313" key="3">
    <source>
        <dbReference type="EMBL" id="CDF33416.1"/>
    </source>
</evidence>
<evidence type="ECO:0000256" key="2">
    <source>
        <dbReference type="SAM" id="Phobius"/>
    </source>
</evidence>
<feature type="region of interest" description="Disordered" evidence="1">
    <location>
        <begin position="120"/>
        <end position="152"/>
    </location>
</feature>
<evidence type="ECO:0000256" key="1">
    <source>
        <dbReference type="SAM" id="MobiDB-lite"/>
    </source>
</evidence>
<sequence length="152" mass="15344">MQTPNTTGPTPVAEASTGQVQTPSAGPTISAAPIKQTPSKIPVVAGGNVSGSTTSPSSSTIDGARSGGGRVGLIVGSVVGIVGLVCVVSAVIFVTSRSQYLPFLAAISRSGDSREFVVPERTIPDREGGSPNSGNTPWRYEARSLDEATDSS</sequence>
<feature type="transmembrane region" description="Helical" evidence="2">
    <location>
        <begin position="71"/>
        <end position="94"/>
    </location>
</feature>
<dbReference type="EMBL" id="HG001644">
    <property type="protein sequence ID" value="CDF33416.1"/>
    <property type="molecule type" value="Genomic_DNA"/>
</dbReference>
<dbReference type="Proteomes" id="UP000012073">
    <property type="component" value="Unassembled WGS sequence"/>
</dbReference>